<feature type="transmembrane region" description="Helical" evidence="6">
    <location>
        <begin position="92"/>
        <end position="112"/>
    </location>
</feature>
<dbReference type="Proteomes" id="UP000199387">
    <property type="component" value="Unassembled WGS sequence"/>
</dbReference>
<feature type="transmembrane region" description="Helical" evidence="6">
    <location>
        <begin position="328"/>
        <end position="350"/>
    </location>
</feature>
<feature type="transmembrane region" description="Helical" evidence="6">
    <location>
        <begin position="370"/>
        <end position="391"/>
    </location>
</feature>
<feature type="transmembrane region" description="Helical" evidence="6">
    <location>
        <begin position="293"/>
        <end position="316"/>
    </location>
</feature>
<feature type="transmembrane region" description="Helical" evidence="6">
    <location>
        <begin position="7"/>
        <end position="31"/>
    </location>
</feature>
<protein>
    <submittedName>
        <fullName evidence="7">Polysaccharide transporter, PST family</fullName>
    </submittedName>
</protein>
<keyword evidence="3 6" id="KW-0812">Transmembrane</keyword>
<feature type="transmembrane region" description="Helical" evidence="6">
    <location>
        <begin position="494"/>
        <end position="517"/>
    </location>
</feature>
<proteinExistence type="predicted"/>
<dbReference type="InterPro" id="IPR002797">
    <property type="entry name" value="Polysacc_synth"/>
</dbReference>
<name>A0A1G6HVF0_9BACL</name>
<sequence>MSGKSGLLVKGTIILSLATLFTKFLGLVFWIPFQNIAGDQAMGVYRQSFPFYSILLMLATAGVPITVSKFVSERLSVGDYAGARRIQRVSTVILSLTGMIGFCLLYFGSGFISRAMLNSAHTEASLKVLSFALLVVPMMAANRGYFQGHQEMLPTALSQVVEQFLRVTTMVAVTYWMAKWEVSTETLAAGATLGAVTGAVAGMIVMGIYIISDRRSRPVPSTAIRAAAHRDRFFPISAQILKFALPISIGSLVLPLIQLLDSITVPQLLQWGLDLSLLESEKRFGIYGRGEPFVNLIATVSSALTLALVPAIAAHVKRKETKSVERNVSRAWMFTVVSGWPCAAGLAVLAKPITIMMYHNQSPTVVEISAHVIAILACSTIFSTMAVTNSGILQGLGHNKLPVFHLGVGVVVKVISNFLFIPILGIAGSALSMVLAYGSVCYLNLRSVIRKTGVKLPYRDLVIKPAFCVAIMTTLLVLGQYGMGRLLDPGMDRLLNAALVLVLIILGACTYAVTLLLTRTVGAEELRLLPMGDRISQWLTRIRLIPDDEKKSIAS</sequence>
<feature type="transmembrane region" description="Helical" evidence="6">
    <location>
        <begin position="188"/>
        <end position="211"/>
    </location>
</feature>
<feature type="transmembrane region" description="Helical" evidence="6">
    <location>
        <begin position="430"/>
        <end position="449"/>
    </location>
</feature>
<accession>A0A1G6HVF0</accession>
<comment type="subcellular location">
    <subcellularLocation>
        <location evidence="1">Cell membrane</location>
        <topology evidence="1">Multi-pass membrane protein</topology>
    </subcellularLocation>
</comment>
<evidence type="ECO:0000313" key="8">
    <source>
        <dbReference type="Proteomes" id="UP000199387"/>
    </source>
</evidence>
<dbReference type="RefSeq" id="WP_091565716.1">
    <property type="nucleotide sequence ID" value="NZ_FMZA01000001.1"/>
</dbReference>
<keyword evidence="8" id="KW-1185">Reference proteome</keyword>
<dbReference type="CDD" id="cd13124">
    <property type="entry name" value="MATE_SpoVB_like"/>
    <property type="match status" value="1"/>
</dbReference>
<gene>
    <name evidence="7" type="ORF">SAMN04488112_101251</name>
</gene>
<keyword evidence="2" id="KW-1003">Cell membrane</keyword>
<dbReference type="PANTHER" id="PTHR30250">
    <property type="entry name" value="PST FAMILY PREDICTED COLANIC ACID TRANSPORTER"/>
    <property type="match status" value="1"/>
</dbReference>
<dbReference type="STRING" id="1236220.SAMN04488112_101251"/>
<dbReference type="InterPro" id="IPR050833">
    <property type="entry name" value="Poly_Biosynth_Transport"/>
</dbReference>
<evidence type="ECO:0000256" key="5">
    <source>
        <dbReference type="ARBA" id="ARBA00023136"/>
    </source>
</evidence>
<keyword evidence="5 6" id="KW-0472">Membrane</keyword>
<dbReference type="EMBL" id="FMZA01000001">
    <property type="protein sequence ID" value="SDB97815.1"/>
    <property type="molecule type" value="Genomic_DNA"/>
</dbReference>
<organism evidence="7 8">
    <name type="scientific">Melghirimyces thermohalophilus</name>
    <dbReference type="NCBI Taxonomy" id="1236220"/>
    <lineage>
        <taxon>Bacteria</taxon>
        <taxon>Bacillati</taxon>
        <taxon>Bacillota</taxon>
        <taxon>Bacilli</taxon>
        <taxon>Bacillales</taxon>
        <taxon>Thermoactinomycetaceae</taxon>
        <taxon>Melghirimyces</taxon>
    </lineage>
</organism>
<feature type="transmembrane region" description="Helical" evidence="6">
    <location>
        <begin position="240"/>
        <end position="260"/>
    </location>
</feature>
<dbReference type="PANTHER" id="PTHR30250:SF29">
    <property type="entry name" value="POLYSACCHARIDE BIOSYNTHESIS PROTEIN C-TERMINAL DOMAIN-CONTAINING PROTEIN"/>
    <property type="match status" value="1"/>
</dbReference>
<keyword evidence="4 6" id="KW-1133">Transmembrane helix</keyword>
<feature type="transmembrane region" description="Helical" evidence="6">
    <location>
        <begin position="51"/>
        <end position="71"/>
    </location>
</feature>
<dbReference type="OrthoDB" id="9775950at2"/>
<evidence type="ECO:0000313" key="7">
    <source>
        <dbReference type="EMBL" id="SDB97815.1"/>
    </source>
</evidence>
<dbReference type="AlphaFoldDB" id="A0A1G6HVF0"/>
<feature type="transmembrane region" description="Helical" evidence="6">
    <location>
        <begin position="124"/>
        <end position="141"/>
    </location>
</feature>
<evidence type="ECO:0000256" key="2">
    <source>
        <dbReference type="ARBA" id="ARBA00022475"/>
    </source>
</evidence>
<dbReference type="GO" id="GO:0005886">
    <property type="term" value="C:plasma membrane"/>
    <property type="evidence" value="ECO:0007669"/>
    <property type="project" value="UniProtKB-SubCell"/>
</dbReference>
<evidence type="ECO:0000256" key="4">
    <source>
        <dbReference type="ARBA" id="ARBA00022989"/>
    </source>
</evidence>
<evidence type="ECO:0000256" key="6">
    <source>
        <dbReference type="SAM" id="Phobius"/>
    </source>
</evidence>
<feature type="transmembrane region" description="Helical" evidence="6">
    <location>
        <begin position="403"/>
        <end position="424"/>
    </location>
</feature>
<evidence type="ECO:0000256" key="3">
    <source>
        <dbReference type="ARBA" id="ARBA00022692"/>
    </source>
</evidence>
<dbReference type="InterPro" id="IPR024923">
    <property type="entry name" value="PG_synth_SpoVB"/>
</dbReference>
<feature type="transmembrane region" description="Helical" evidence="6">
    <location>
        <begin position="461"/>
        <end position="482"/>
    </location>
</feature>
<dbReference type="PIRSF" id="PIRSF038958">
    <property type="entry name" value="PG_synth_SpoVB"/>
    <property type="match status" value="1"/>
</dbReference>
<dbReference type="Pfam" id="PF01943">
    <property type="entry name" value="Polysacc_synt"/>
    <property type="match status" value="1"/>
</dbReference>
<evidence type="ECO:0000256" key="1">
    <source>
        <dbReference type="ARBA" id="ARBA00004651"/>
    </source>
</evidence>
<reference evidence="7 8" key="1">
    <citation type="submission" date="2016-10" db="EMBL/GenBank/DDBJ databases">
        <authorList>
            <person name="de Groot N.N."/>
        </authorList>
    </citation>
    <scope>NUCLEOTIDE SEQUENCE [LARGE SCALE GENOMIC DNA]</scope>
    <source>
        <strain evidence="7 8">DSM 45514</strain>
    </source>
</reference>
<feature type="transmembrane region" description="Helical" evidence="6">
    <location>
        <begin position="153"/>
        <end position="176"/>
    </location>
</feature>